<reference evidence="1 2" key="1">
    <citation type="journal article" date="2016" name="Nat. Commun.">
        <title>Thousands of microbial genomes shed light on interconnected biogeochemical processes in an aquifer system.</title>
        <authorList>
            <person name="Anantharaman K."/>
            <person name="Brown C.T."/>
            <person name="Hug L.A."/>
            <person name="Sharon I."/>
            <person name="Castelle C.J."/>
            <person name="Probst A.J."/>
            <person name="Thomas B.C."/>
            <person name="Singh A."/>
            <person name="Wilkins M.J."/>
            <person name="Karaoz U."/>
            <person name="Brodie E.L."/>
            <person name="Williams K.H."/>
            <person name="Hubbard S.S."/>
            <person name="Banfield J.F."/>
        </authorList>
    </citation>
    <scope>NUCLEOTIDE SEQUENCE [LARGE SCALE GENOMIC DNA]</scope>
</reference>
<proteinExistence type="predicted"/>
<accession>A0A1F6DG71</accession>
<dbReference type="AlphaFoldDB" id="A0A1F6DG71"/>
<dbReference type="EMBL" id="MFLF01000006">
    <property type="protein sequence ID" value="OGG60418.1"/>
    <property type="molecule type" value="Genomic_DNA"/>
</dbReference>
<gene>
    <name evidence="1" type="ORF">A3C89_04105</name>
</gene>
<organism evidence="1 2">
    <name type="scientific">Candidatus Kaiserbacteria bacterium RIFCSPHIGHO2_02_FULL_50_50</name>
    <dbReference type="NCBI Taxonomy" id="1798492"/>
    <lineage>
        <taxon>Bacteria</taxon>
        <taxon>Candidatus Kaiseribacteriota</taxon>
    </lineage>
</organism>
<evidence type="ECO:0000313" key="2">
    <source>
        <dbReference type="Proteomes" id="UP000178794"/>
    </source>
</evidence>
<evidence type="ECO:0000313" key="1">
    <source>
        <dbReference type="EMBL" id="OGG60418.1"/>
    </source>
</evidence>
<name>A0A1F6DG71_9BACT</name>
<dbReference type="STRING" id="1798492.A3C89_04105"/>
<comment type="caution">
    <text evidence="1">The sequence shown here is derived from an EMBL/GenBank/DDBJ whole genome shotgun (WGS) entry which is preliminary data.</text>
</comment>
<protein>
    <submittedName>
        <fullName evidence="1">Uncharacterized protein</fullName>
    </submittedName>
</protein>
<sequence>MGIKTLTLALHAASGKPIYVKSVNRYAYVWVGWDNATGKPLYDLQFVGEPAGWFPVVYDVTGQGHIIVNGAVIDDIFEEDEAAEAEAAGVK</sequence>
<dbReference type="Proteomes" id="UP000178794">
    <property type="component" value="Unassembled WGS sequence"/>
</dbReference>